<gene>
    <name evidence="1" type="ORF">Q5Y73_09445</name>
</gene>
<name>A0ABT9IYM9_9BACL</name>
<dbReference type="RefSeq" id="WP_305991646.1">
    <property type="nucleotide sequence ID" value="NZ_JAVAMP010000003.1"/>
</dbReference>
<evidence type="ECO:0000313" key="1">
    <source>
        <dbReference type="EMBL" id="MDP5274333.1"/>
    </source>
</evidence>
<protein>
    <recommendedName>
        <fullName evidence="3">DUF1292 domain-containing protein</fullName>
    </recommendedName>
</protein>
<sequence>MHMKDLCGFHVENGDFLESELSDKSYEVIEVNHYGGYEVDVTVVEVDQDNNRIGEEFEADALFFLKVSEIIR</sequence>
<dbReference type="Proteomes" id="UP001231941">
    <property type="component" value="Unassembled WGS sequence"/>
</dbReference>
<keyword evidence="2" id="KW-1185">Reference proteome</keyword>
<accession>A0ABT9IYM9</accession>
<reference evidence="1 2" key="1">
    <citation type="submission" date="2023-08" db="EMBL/GenBank/DDBJ databases">
        <authorList>
            <person name="Park J.-S."/>
        </authorList>
    </citation>
    <scope>NUCLEOTIDE SEQUENCE [LARGE SCALE GENOMIC DNA]</scope>
    <source>
        <strain evidence="1 2">2205SS18-9</strain>
    </source>
</reference>
<proteinExistence type="predicted"/>
<evidence type="ECO:0000313" key="2">
    <source>
        <dbReference type="Proteomes" id="UP001231941"/>
    </source>
</evidence>
<evidence type="ECO:0008006" key="3">
    <source>
        <dbReference type="Google" id="ProtNLM"/>
    </source>
</evidence>
<organism evidence="1 2">
    <name type="scientific">Chengkuizengella axinellae</name>
    <dbReference type="NCBI Taxonomy" id="3064388"/>
    <lineage>
        <taxon>Bacteria</taxon>
        <taxon>Bacillati</taxon>
        <taxon>Bacillota</taxon>
        <taxon>Bacilli</taxon>
        <taxon>Bacillales</taxon>
        <taxon>Paenibacillaceae</taxon>
        <taxon>Chengkuizengella</taxon>
    </lineage>
</organism>
<comment type="caution">
    <text evidence="1">The sequence shown here is derived from an EMBL/GenBank/DDBJ whole genome shotgun (WGS) entry which is preliminary data.</text>
</comment>
<dbReference type="EMBL" id="JAVAMP010000003">
    <property type="protein sequence ID" value="MDP5274333.1"/>
    <property type="molecule type" value="Genomic_DNA"/>
</dbReference>